<proteinExistence type="predicted"/>
<comment type="caution">
    <text evidence="1">The sequence shown here is derived from an EMBL/GenBank/DDBJ whole genome shotgun (WGS) entry which is preliminary data.</text>
</comment>
<protein>
    <submittedName>
        <fullName evidence="1">Uncharacterized protein</fullName>
    </submittedName>
</protein>
<accession>A0ABM8S945</accession>
<dbReference type="Proteomes" id="UP000675880">
    <property type="component" value="Unassembled WGS sequence"/>
</dbReference>
<dbReference type="EMBL" id="CAJNBJ010000020">
    <property type="protein sequence ID" value="CAE6796008.1"/>
    <property type="molecule type" value="Genomic_DNA"/>
</dbReference>
<keyword evidence="2" id="KW-1185">Reference proteome</keyword>
<gene>
    <name evidence="1" type="ORF">NSPZN2_70095</name>
</gene>
<organism evidence="1 2">
    <name type="scientific">Nitrospira defluvii</name>
    <dbReference type="NCBI Taxonomy" id="330214"/>
    <lineage>
        <taxon>Bacteria</taxon>
        <taxon>Pseudomonadati</taxon>
        <taxon>Nitrospirota</taxon>
        <taxon>Nitrospiria</taxon>
        <taxon>Nitrospirales</taxon>
        <taxon>Nitrospiraceae</taxon>
        <taxon>Nitrospira</taxon>
    </lineage>
</organism>
<evidence type="ECO:0000313" key="2">
    <source>
        <dbReference type="Proteomes" id="UP000675880"/>
    </source>
</evidence>
<reference evidence="1 2" key="1">
    <citation type="submission" date="2021-02" db="EMBL/GenBank/DDBJ databases">
        <authorList>
            <person name="Han P."/>
        </authorList>
    </citation>
    <scope>NUCLEOTIDE SEQUENCE [LARGE SCALE GENOMIC DNA]</scope>
    <source>
        <strain evidence="1">Candidatus Nitrospira sp. ZN2</strain>
    </source>
</reference>
<name>A0ABM8S945_9BACT</name>
<sequence length="127" mass="14771">MPRATTFSIHFRNEMLEYRSESISLQAMFWRWLCLFAFRRWKTEFRGNPVGVPGERDPRFPCQSYMPRPRATHDMPHCRFPDGHYLCWTCTANAQLPNPGTLIALKGASRTELKSRTQAVPSTHEAL</sequence>
<evidence type="ECO:0000313" key="1">
    <source>
        <dbReference type="EMBL" id="CAE6796008.1"/>
    </source>
</evidence>